<proteinExistence type="predicted"/>
<evidence type="ECO:0000313" key="3">
    <source>
        <dbReference type="Proteomes" id="UP001515943"/>
    </source>
</evidence>
<dbReference type="Gene3D" id="3.90.820.10">
    <property type="entry name" value="Structural Genomics, Unknown Function 30-nov-00 1gh9 Mol_id"/>
    <property type="match status" value="1"/>
</dbReference>
<dbReference type="InterPro" id="IPR005153">
    <property type="entry name" value="MbtH-like_dom"/>
</dbReference>
<dbReference type="RefSeq" id="WP_167975467.1">
    <property type="nucleotide sequence ID" value="NZ_VSRL01000065.1"/>
</dbReference>
<dbReference type="InterPro" id="IPR038020">
    <property type="entry name" value="MbtH-like_sf"/>
</dbReference>
<comment type="caution">
    <text evidence="2">The sequence shown here is derived from an EMBL/GenBank/DDBJ whole genome shotgun (WGS) entry which is preliminary data.</text>
</comment>
<dbReference type="SUPFAM" id="SSF160582">
    <property type="entry name" value="MbtH-like"/>
    <property type="match status" value="1"/>
</dbReference>
<reference evidence="2 3" key="1">
    <citation type="submission" date="2019-08" db="EMBL/GenBank/DDBJ databases">
        <title>Lentzea from Indian Himalayas.</title>
        <authorList>
            <person name="Mandal S."/>
            <person name="Mallick Gupta A."/>
            <person name="Maiti P.K."/>
            <person name="Sarkar J."/>
            <person name="Mandal S."/>
        </authorList>
    </citation>
    <scope>NUCLEOTIDE SEQUENCE [LARGE SCALE GENOMIC DNA]</scope>
    <source>
        <strain evidence="2 3">PSKA42</strain>
    </source>
</reference>
<evidence type="ECO:0000313" key="2">
    <source>
        <dbReference type="EMBL" id="NKE58809.1"/>
    </source>
</evidence>
<dbReference type="EMBL" id="VSRL01000065">
    <property type="protein sequence ID" value="NKE58809.1"/>
    <property type="molecule type" value="Genomic_DNA"/>
</dbReference>
<evidence type="ECO:0000259" key="1">
    <source>
        <dbReference type="Pfam" id="PF03621"/>
    </source>
</evidence>
<protein>
    <submittedName>
        <fullName evidence="2">MbtH family protein</fullName>
    </submittedName>
</protein>
<dbReference type="Pfam" id="PF03621">
    <property type="entry name" value="MbtH"/>
    <property type="match status" value="1"/>
</dbReference>
<sequence>MTGDPGVFLLAVLVDEEGRYGLHPADAVPPDGWSPTGFHGTEDSCIRFVDDSQAGQRPGTR</sequence>
<feature type="domain" description="MbtH-like" evidence="1">
    <location>
        <begin position="12"/>
        <end position="50"/>
    </location>
</feature>
<accession>A0ABX1FIJ6</accession>
<name>A0ABX1FIJ6_9PSEU</name>
<gene>
    <name evidence="2" type="ORF">FXN61_19130</name>
</gene>
<keyword evidence="3" id="KW-1185">Reference proteome</keyword>
<organism evidence="2 3">
    <name type="scientific">Lentzea indica</name>
    <dbReference type="NCBI Taxonomy" id="2604800"/>
    <lineage>
        <taxon>Bacteria</taxon>
        <taxon>Bacillati</taxon>
        <taxon>Actinomycetota</taxon>
        <taxon>Actinomycetes</taxon>
        <taxon>Pseudonocardiales</taxon>
        <taxon>Pseudonocardiaceae</taxon>
        <taxon>Lentzea</taxon>
    </lineage>
</organism>
<dbReference type="Proteomes" id="UP001515943">
    <property type="component" value="Unassembled WGS sequence"/>
</dbReference>